<feature type="domain" description="SCP2" evidence="1">
    <location>
        <begin position="75"/>
        <end position="144"/>
    </location>
</feature>
<accession>A0ABD6CBX7</accession>
<dbReference type="InterPro" id="IPR003033">
    <property type="entry name" value="SCP2_sterol-bd_dom"/>
</dbReference>
<comment type="caution">
    <text evidence="2">The sequence shown here is derived from an EMBL/GenBank/DDBJ whole genome shotgun (WGS) entry which is preliminary data.</text>
</comment>
<organism evidence="2 3">
    <name type="scientific">Halorientalis brevis</name>
    <dbReference type="NCBI Taxonomy" id="1126241"/>
    <lineage>
        <taxon>Archaea</taxon>
        <taxon>Methanobacteriati</taxon>
        <taxon>Methanobacteriota</taxon>
        <taxon>Stenosarchaea group</taxon>
        <taxon>Halobacteria</taxon>
        <taxon>Halobacteriales</taxon>
        <taxon>Haloarculaceae</taxon>
        <taxon>Halorientalis</taxon>
    </lineage>
</organism>
<evidence type="ECO:0000259" key="1">
    <source>
        <dbReference type="Pfam" id="PF02036"/>
    </source>
</evidence>
<dbReference type="Proteomes" id="UP001597119">
    <property type="component" value="Unassembled WGS sequence"/>
</dbReference>
<evidence type="ECO:0000313" key="3">
    <source>
        <dbReference type="Proteomes" id="UP001597119"/>
    </source>
</evidence>
<dbReference type="InterPro" id="IPR036527">
    <property type="entry name" value="SCP2_sterol-bd_dom_sf"/>
</dbReference>
<reference evidence="2 3" key="1">
    <citation type="journal article" date="2019" name="Int. J. Syst. Evol. Microbiol.">
        <title>The Global Catalogue of Microorganisms (GCM) 10K type strain sequencing project: providing services to taxonomists for standard genome sequencing and annotation.</title>
        <authorList>
            <consortium name="The Broad Institute Genomics Platform"/>
            <consortium name="The Broad Institute Genome Sequencing Center for Infectious Disease"/>
            <person name="Wu L."/>
            <person name="Ma J."/>
        </authorList>
    </citation>
    <scope>NUCLEOTIDE SEQUENCE [LARGE SCALE GENOMIC DNA]</scope>
    <source>
        <strain evidence="2 3">CGMCC 1.12125</strain>
    </source>
</reference>
<name>A0ABD6CBX7_9EURY</name>
<dbReference type="Pfam" id="PF02036">
    <property type="entry name" value="SCP2"/>
    <property type="match status" value="1"/>
</dbReference>
<proteinExistence type="predicted"/>
<dbReference type="AlphaFoldDB" id="A0ABD6CBX7"/>
<dbReference type="SUPFAM" id="SSF55718">
    <property type="entry name" value="SCP-like"/>
    <property type="match status" value="1"/>
</dbReference>
<evidence type="ECO:0000313" key="2">
    <source>
        <dbReference type="EMBL" id="MFD1587206.1"/>
    </source>
</evidence>
<dbReference type="RefSeq" id="WP_247374454.1">
    <property type="nucleotide sequence ID" value="NZ_JALLGV010000001.1"/>
</dbReference>
<dbReference type="Gene3D" id="3.30.1050.10">
    <property type="entry name" value="SCP2 sterol-binding domain"/>
    <property type="match status" value="1"/>
</dbReference>
<dbReference type="EMBL" id="JBHUDJ010000003">
    <property type="protein sequence ID" value="MFD1587206.1"/>
    <property type="molecule type" value="Genomic_DNA"/>
</dbReference>
<keyword evidence="3" id="KW-1185">Reference proteome</keyword>
<protein>
    <submittedName>
        <fullName evidence="2">SCP2 sterol-binding domain-containing protein</fullName>
    </submittedName>
</protein>
<gene>
    <name evidence="2" type="ORF">ACFR9U_09440</name>
</gene>
<sequence length="167" mass="18515">MTDEIIFPSQAWFDEYKNKVNEDEEYADKSEGWGVDFNGDFIFKMTDMPIDQIDVDALPGDLQDELDTYVDGGTGQAFVGLEDGGCTEAYLIESEDEVDQGFVLTGTYDNWVELIRGNIGAVDGLMSGKFELDGDMQKVLQYSDAATLLTEDAGKVDAVFAHEEYAK</sequence>